<evidence type="ECO:0000313" key="2">
    <source>
        <dbReference type="Proteomes" id="UP000239576"/>
    </source>
</evidence>
<protein>
    <recommendedName>
        <fullName evidence="3">XRE family transcriptional regulator</fullName>
    </recommendedName>
</protein>
<dbReference type="InterPro" id="IPR001387">
    <property type="entry name" value="Cro/C1-type_HTH"/>
</dbReference>
<dbReference type="CDD" id="cd00093">
    <property type="entry name" value="HTH_XRE"/>
    <property type="match status" value="1"/>
</dbReference>
<organism evidence="1 2">
    <name type="scientific">Stenomitos frigidus ULC18</name>
    <dbReference type="NCBI Taxonomy" id="2107698"/>
    <lineage>
        <taxon>Bacteria</taxon>
        <taxon>Bacillati</taxon>
        <taxon>Cyanobacteriota</taxon>
        <taxon>Cyanophyceae</taxon>
        <taxon>Leptolyngbyales</taxon>
        <taxon>Leptolyngbyaceae</taxon>
        <taxon>Stenomitos</taxon>
    </lineage>
</organism>
<evidence type="ECO:0000313" key="1">
    <source>
        <dbReference type="EMBL" id="PSB28859.1"/>
    </source>
</evidence>
<gene>
    <name evidence="1" type="ORF">C7B82_12470</name>
</gene>
<dbReference type="Proteomes" id="UP000239576">
    <property type="component" value="Unassembled WGS sequence"/>
</dbReference>
<dbReference type="EMBL" id="PVWK01000072">
    <property type="protein sequence ID" value="PSB28859.1"/>
    <property type="molecule type" value="Genomic_DNA"/>
</dbReference>
<keyword evidence="2" id="KW-1185">Reference proteome</keyword>
<comment type="caution">
    <text evidence="1">The sequence shown here is derived from an EMBL/GenBank/DDBJ whole genome shotgun (WGS) entry which is preliminary data.</text>
</comment>
<dbReference type="AlphaFoldDB" id="A0A2T1E7Y8"/>
<proteinExistence type="predicted"/>
<evidence type="ECO:0008006" key="3">
    <source>
        <dbReference type="Google" id="ProtNLM"/>
    </source>
</evidence>
<reference evidence="2" key="1">
    <citation type="submission" date="2018-02" db="EMBL/GenBank/DDBJ databases">
        <authorList>
            <person name="Moore K."/>
            <person name="Momper L."/>
        </authorList>
    </citation>
    <scope>NUCLEOTIDE SEQUENCE [LARGE SCALE GENOMIC DNA]</scope>
    <source>
        <strain evidence="2">ULC18</strain>
    </source>
</reference>
<name>A0A2T1E7Y8_9CYAN</name>
<accession>A0A2T1E7Y8</accession>
<reference evidence="1 2" key="2">
    <citation type="submission" date="2018-03" db="EMBL/GenBank/DDBJ databases">
        <title>The ancient ancestry and fast evolution of plastids.</title>
        <authorList>
            <person name="Moore K.R."/>
            <person name="Magnabosco C."/>
            <person name="Momper L."/>
            <person name="Gold D.A."/>
            <person name="Bosak T."/>
            <person name="Fournier G.P."/>
        </authorList>
    </citation>
    <scope>NUCLEOTIDE SEQUENCE [LARGE SCALE GENOMIC DNA]</scope>
    <source>
        <strain evidence="1 2">ULC18</strain>
    </source>
</reference>
<dbReference type="RefSeq" id="WP_106256623.1">
    <property type="nucleotide sequence ID" value="NZ_CAWNSW010000087.1"/>
</dbReference>
<sequence>MNFPCNRDGAIAVGTIFRQAREAKGWVLRDLVTHGLKFGTVSHYENGLLNKYMDELIVTKRLEVLQPINQDTGEVWTLAAIKALAAAKPATNKEA</sequence>
<dbReference type="OrthoDB" id="9805356at2"/>